<dbReference type="Proteomes" id="UP000224460">
    <property type="component" value="Unassembled WGS sequence"/>
</dbReference>
<sequence>MEKKDLIRFIATGLVEWYEEGQVSGSLSKMPYQLKRGMNRLCAQMPIPLIINNRIEMIKALSRPIRELGLKEISPAYDDEILIVDGMPSDLCYDLAVDERDAQGSIEQGKIVEIINLLRIHGQQEDYVNIRRFIIENPITTEEKIDEFIRKNTEFNVELRKIYSMIKDFYEDIPYHVKQGDEIRVCRHCGWTIQEKNGVTTCISNHCKAEDAHKNGIIQKVVPSTKRLKQGAMRYLCFPGQPELALMKKLRKKKGLQVELWPYFDKYDIEVTFANEKWALDIKDYANPYHLIEKVTYFEPSVCSCSFIVIPKRRTRFHKGYKKILRAEKPIGFEFIGEDELINMINKKVKQ</sequence>
<keyword evidence="2" id="KW-1185">Reference proteome</keyword>
<name>A0AC61DA67_9FIRM</name>
<dbReference type="EMBL" id="PEDL01000023">
    <property type="protein sequence ID" value="PHV69598.1"/>
    <property type="molecule type" value="Genomic_DNA"/>
</dbReference>
<evidence type="ECO:0000313" key="1">
    <source>
        <dbReference type="EMBL" id="PHV69598.1"/>
    </source>
</evidence>
<protein>
    <submittedName>
        <fullName evidence="1">Uncharacterized protein</fullName>
    </submittedName>
</protein>
<organism evidence="1 2">
    <name type="scientific">Sporanaerobium hydrogeniformans</name>
    <dbReference type="NCBI Taxonomy" id="3072179"/>
    <lineage>
        <taxon>Bacteria</taxon>
        <taxon>Bacillati</taxon>
        <taxon>Bacillota</taxon>
        <taxon>Clostridia</taxon>
        <taxon>Lachnospirales</taxon>
        <taxon>Lachnospiraceae</taxon>
        <taxon>Sporanaerobium</taxon>
    </lineage>
</organism>
<evidence type="ECO:0000313" key="2">
    <source>
        <dbReference type="Proteomes" id="UP000224460"/>
    </source>
</evidence>
<proteinExistence type="predicted"/>
<reference evidence="1" key="1">
    <citation type="submission" date="2017-10" db="EMBL/GenBank/DDBJ databases">
        <title>Genome sequence of cellulolytic Lachnospiraceae bacterium XHS1971 isolated from hotspring sediment.</title>
        <authorList>
            <person name="Vasudevan G."/>
            <person name="Joshi A.J."/>
            <person name="Hivarkar S."/>
            <person name="Lanjekar V.B."/>
            <person name="Dhakephalkar P.K."/>
            <person name="Dagar S."/>
        </authorList>
    </citation>
    <scope>NUCLEOTIDE SEQUENCE</scope>
    <source>
        <strain evidence="1">XHS1971</strain>
    </source>
</reference>
<gene>
    <name evidence="1" type="ORF">CS063_14910</name>
</gene>
<comment type="caution">
    <text evidence="1">The sequence shown here is derived from an EMBL/GenBank/DDBJ whole genome shotgun (WGS) entry which is preliminary data.</text>
</comment>
<accession>A0AC61DA67</accession>